<dbReference type="Gene3D" id="3.80.10.10">
    <property type="entry name" value="Ribonuclease Inhibitor"/>
    <property type="match status" value="1"/>
</dbReference>
<dbReference type="SUPFAM" id="SSF52047">
    <property type="entry name" value="RNI-like"/>
    <property type="match status" value="1"/>
</dbReference>
<keyword evidence="1" id="KW-0677">Repeat</keyword>
<dbReference type="VEuPathDB" id="VectorBase:LOC119162097"/>
<comment type="caution">
    <text evidence="2">The sequence shown here is derived from an EMBL/GenBank/DDBJ whole genome shotgun (WGS) entry which is preliminary data.</text>
</comment>
<sequence>MDCTRSVATGAPARCGSADPLGDILVHLEGARGSSRIDYRMPCTASEYAVCHIVASAPLWNEFLCWLDLELRELPGRGTQLRLVHVRNLCDTGATPVQLRQSADLLYWLLKTHRCVTSVQIPTITDNPTKYIFYKVVLCNVLKGNDSVKAFSIDISRSARVTGESFCEVLLSMKHLEELRWEIPTCTATLSNTISALLVPSKTLTVLDFNTPYITKEQAWILLNALRANCTLRNLTLSSSAVTAPPSMFITFLSNTVALKHLRVVGKPYTESDALISVFRGMIFNRTVSSLELQQLSLDGYSAMLGAKMLAESRVLRSFRLLRYFPGVMFPFEKLRSAETYKQTASWLYALSKNDTLQYTTLSVNIWTDECWEQFFLLLSRNDSLKEVTIVARENERSRLTEIAKKVEEVGCGEKVSFLVSFEDSCSDDRYYERYSLVDCKNYSELQASVRAEDNCTVLQVYRELSTYPPLTFLSLVLAEWKEELCWLLVKYVSTSSTLRKMDLKLHLARFQTELGDWWLALSQSLQRNRSITNFGMGVEGDRVEGAGRLGEAVARSKTIRKIRLLSPLLHTRLGFLQALCINISENYALCCVCVYWEVLCLPWERDWLAVIQNTVNRNLGYVARAAQFLNQARRDISCAAALDRVYRHPALIVELSKVLAVSEAYAVVAVRQGYRSIEGMHEFMRLAGVVKTRVTCQPRNDGRPQLDALDEHCWAHVRRYLQLDDVARPCRS</sequence>
<dbReference type="PANTHER" id="PTHR24111:SF0">
    <property type="entry name" value="LEUCINE-RICH REPEAT-CONTAINING PROTEIN"/>
    <property type="match status" value="1"/>
</dbReference>
<protein>
    <submittedName>
        <fullName evidence="2">Uncharacterized protein</fullName>
    </submittedName>
</protein>
<evidence type="ECO:0000313" key="2">
    <source>
        <dbReference type="EMBL" id="KAH8037256.1"/>
    </source>
</evidence>
<keyword evidence="3" id="KW-1185">Reference proteome</keyword>
<dbReference type="EMBL" id="JABSTU010000002">
    <property type="protein sequence ID" value="KAH8037256.1"/>
    <property type="molecule type" value="Genomic_DNA"/>
</dbReference>
<accession>A0A9J6ET95</accession>
<organism evidence="2 3">
    <name type="scientific">Rhipicephalus microplus</name>
    <name type="common">Cattle tick</name>
    <name type="synonym">Boophilus microplus</name>
    <dbReference type="NCBI Taxonomy" id="6941"/>
    <lineage>
        <taxon>Eukaryota</taxon>
        <taxon>Metazoa</taxon>
        <taxon>Ecdysozoa</taxon>
        <taxon>Arthropoda</taxon>
        <taxon>Chelicerata</taxon>
        <taxon>Arachnida</taxon>
        <taxon>Acari</taxon>
        <taxon>Parasitiformes</taxon>
        <taxon>Ixodida</taxon>
        <taxon>Ixodoidea</taxon>
        <taxon>Ixodidae</taxon>
        <taxon>Rhipicephalinae</taxon>
        <taxon>Rhipicephalus</taxon>
        <taxon>Boophilus</taxon>
    </lineage>
</organism>
<evidence type="ECO:0000256" key="1">
    <source>
        <dbReference type="ARBA" id="ARBA00022737"/>
    </source>
</evidence>
<reference evidence="2" key="1">
    <citation type="journal article" date="2020" name="Cell">
        <title>Large-Scale Comparative Analyses of Tick Genomes Elucidate Their Genetic Diversity and Vector Capacities.</title>
        <authorList>
            <consortium name="Tick Genome and Microbiome Consortium (TIGMIC)"/>
            <person name="Jia N."/>
            <person name="Wang J."/>
            <person name="Shi W."/>
            <person name="Du L."/>
            <person name="Sun Y."/>
            <person name="Zhan W."/>
            <person name="Jiang J.F."/>
            <person name="Wang Q."/>
            <person name="Zhang B."/>
            <person name="Ji P."/>
            <person name="Bell-Sakyi L."/>
            <person name="Cui X.M."/>
            <person name="Yuan T.T."/>
            <person name="Jiang B.G."/>
            <person name="Yang W.F."/>
            <person name="Lam T.T."/>
            <person name="Chang Q.C."/>
            <person name="Ding S.J."/>
            <person name="Wang X.J."/>
            <person name="Zhu J.G."/>
            <person name="Ruan X.D."/>
            <person name="Zhao L."/>
            <person name="Wei J.T."/>
            <person name="Ye R.Z."/>
            <person name="Que T.C."/>
            <person name="Du C.H."/>
            <person name="Zhou Y.H."/>
            <person name="Cheng J.X."/>
            <person name="Dai P.F."/>
            <person name="Guo W.B."/>
            <person name="Han X.H."/>
            <person name="Huang E.J."/>
            <person name="Li L.F."/>
            <person name="Wei W."/>
            <person name="Gao Y.C."/>
            <person name="Liu J.Z."/>
            <person name="Shao H.Z."/>
            <person name="Wang X."/>
            <person name="Wang C.C."/>
            <person name="Yang T.C."/>
            <person name="Huo Q.B."/>
            <person name="Li W."/>
            <person name="Chen H.Y."/>
            <person name="Chen S.E."/>
            <person name="Zhou L.G."/>
            <person name="Ni X.B."/>
            <person name="Tian J.H."/>
            <person name="Sheng Y."/>
            <person name="Liu T."/>
            <person name="Pan Y.S."/>
            <person name="Xia L.Y."/>
            <person name="Li J."/>
            <person name="Zhao F."/>
            <person name="Cao W.C."/>
        </authorList>
    </citation>
    <scope>NUCLEOTIDE SEQUENCE</scope>
    <source>
        <strain evidence="2">Rmic-2018</strain>
    </source>
</reference>
<dbReference type="AlphaFoldDB" id="A0A9J6ET95"/>
<dbReference type="PANTHER" id="PTHR24111">
    <property type="entry name" value="LEUCINE-RICH REPEAT-CONTAINING PROTEIN 34"/>
    <property type="match status" value="1"/>
</dbReference>
<dbReference type="InterPro" id="IPR052201">
    <property type="entry name" value="LRR-containing_regulator"/>
</dbReference>
<reference evidence="2" key="2">
    <citation type="submission" date="2021-09" db="EMBL/GenBank/DDBJ databases">
        <authorList>
            <person name="Jia N."/>
            <person name="Wang J."/>
            <person name="Shi W."/>
            <person name="Du L."/>
            <person name="Sun Y."/>
            <person name="Zhan W."/>
            <person name="Jiang J."/>
            <person name="Wang Q."/>
            <person name="Zhang B."/>
            <person name="Ji P."/>
            <person name="Sakyi L.B."/>
            <person name="Cui X."/>
            <person name="Yuan T."/>
            <person name="Jiang B."/>
            <person name="Yang W."/>
            <person name="Lam T.T.-Y."/>
            <person name="Chang Q."/>
            <person name="Ding S."/>
            <person name="Wang X."/>
            <person name="Zhu J."/>
            <person name="Ruan X."/>
            <person name="Zhao L."/>
            <person name="Wei J."/>
            <person name="Que T."/>
            <person name="Du C."/>
            <person name="Cheng J."/>
            <person name="Dai P."/>
            <person name="Han X."/>
            <person name="Huang E."/>
            <person name="Gao Y."/>
            <person name="Liu J."/>
            <person name="Shao H."/>
            <person name="Ye R."/>
            <person name="Li L."/>
            <person name="Wei W."/>
            <person name="Wang X."/>
            <person name="Wang C."/>
            <person name="Huo Q."/>
            <person name="Li W."/>
            <person name="Guo W."/>
            <person name="Chen H."/>
            <person name="Chen S."/>
            <person name="Zhou L."/>
            <person name="Zhou L."/>
            <person name="Ni X."/>
            <person name="Tian J."/>
            <person name="Zhou Y."/>
            <person name="Sheng Y."/>
            <person name="Liu T."/>
            <person name="Pan Y."/>
            <person name="Xia L."/>
            <person name="Li J."/>
            <person name="Zhao F."/>
            <person name="Cao W."/>
        </authorList>
    </citation>
    <scope>NUCLEOTIDE SEQUENCE</scope>
    <source>
        <strain evidence="2">Rmic-2018</strain>
        <tissue evidence="2">Larvae</tissue>
    </source>
</reference>
<dbReference type="InterPro" id="IPR032675">
    <property type="entry name" value="LRR_dom_sf"/>
</dbReference>
<proteinExistence type="predicted"/>
<name>A0A9J6ET95_RHIMP</name>
<gene>
    <name evidence="2" type="ORF">HPB51_009699</name>
</gene>
<dbReference type="Proteomes" id="UP000821866">
    <property type="component" value="Chromosome 10"/>
</dbReference>
<evidence type="ECO:0000313" key="3">
    <source>
        <dbReference type="Proteomes" id="UP000821866"/>
    </source>
</evidence>